<evidence type="ECO:0000256" key="1">
    <source>
        <dbReference type="SAM" id="MobiDB-lite"/>
    </source>
</evidence>
<sequence>MQVVARRTPTNSTPTADSDGRVVAGDTPPPDADVHAATLEVRRVRLTVRTWVA</sequence>
<organism evidence="2 3">
    <name type="scientific">Halorussus caseinilyticus</name>
    <dbReference type="NCBI Taxonomy" id="3034025"/>
    <lineage>
        <taxon>Archaea</taxon>
        <taxon>Methanobacteriati</taxon>
        <taxon>Methanobacteriota</taxon>
        <taxon>Stenosarchaea group</taxon>
        <taxon>Halobacteria</taxon>
        <taxon>Halobacteriales</taxon>
        <taxon>Haladaptataceae</taxon>
        <taxon>Halorussus</taxon>
    </lineage>
</organism>
<accession>A0ABD5WSH6</accession>
<gene>
    <name evidence="2" type="ORF">ACFQJ6_13860</name>
</gene>
<evidence type="ECO:0000313" key="3">
    <source>
        <dbReference type="Proteomes" id="UP001596407"/>
    </source>
</evidence>
<protein>
    <submittedName>
        <fullName evidence="2">Uncharacterized protein</fullName>
    </submittedName>
</protein>
<dbReference type="InterPro" id="IPR055708">
    <property type="entry name" value="DUF7284"/>
</dbReference>
<proteinExistence type="predicted"/>
<keyword evidence="3" id="KW-1185">Reference proteome</keyword>
<name>A0ABD5WSH6_9EURY</name>
<dbReference type="Pfam" id="PF23955">
    <property type="entry name" value="DUF7284"/>
    <property type="match status" value="1"/>
</dbReference>
<dbReference type="Proteomes" id="UP001596407">
    <property type="component" value="Unassembled WGS sequence"/>
</dbReference>
<reference evidence="2 3" key="1">
    <citation type="journal article" date="2019" name="Int. J. Syst. Evol. Microbiol.">
        <title>The Global Catalogue of Microorganisms (GCM) 10K type strain sequencing project: providing services to taxonomists for standard genome sequencing and annotation.</title>
        <authorList>
            <consortium name="The Broad Institute Genomics Platform"/>
            <consortium name="The Broad Institute Genome Sequencing Center for Infectious Disease"/>
            <person name="Wu L."/>
            <person name="Ma J."/>
        </authorList>
    </citation>
    <scope>NUCLEOTIDE SEQUENCE [LARGE SCALE GENOMIC DNA]</scope>
    <source>
        <strain evidence="2 3">DT72</strain>
    </source>
</reference>
<comment type="caution">
    <text evidence="2">The sequence shown here is derived from an EMBL/GenBank/DDBJ whole genome shotgun (WGS) entry which is preliminary data.</text>
</comment>
<evidence type="ECO:0000313" key="2">
    <source>
        <dbReference type="EMBL" id="MFC7081029.1"/>
    </source>
</evidence>
<dbReference type="EMBL" id="JBHSZH010000005">
    <property type="protein sequence ID" value="MFC7081029.1"/>
    <property type="molecule type" value="Genomic_DNA"/>
</dbReference>
<feature type="region of interest" description="Disordered" evidence="1">
    <location>
        <begin position="1"/>
        <end position="35"/>
    </location>
</feature>
<dbReference type="AlphaFoldDB" id="A0ABD5WSH6"/>